<evidence type="ECO:0000259" key="1">
    <source>
        <dbReference type="Pfam" id="PF00850"/>
    </source>
</evidence>
<dbReference type="Gene3D" id="3.40.800.20">
    <property type="entry name" value="Histone deacetylase domain"/>
    <property type="match status" value="4"/>
</dbReference>
<protein>
    <recommendedName>
        <fullName evidence="1">Histone deacetylase domain-containing protein</fullName>
    </recommendedName>
</protein>
<dbReference type="Proteomes" id="UP001186944">
    <property type="component" value="Unassembled WGS sequence"/>
</dbReference>
<dbReference type="CDD" id="cd10002">
    <property type="entry name" value="HDAC10_HDAC6-dom1"/>
    <property type="match status" value="1"/>
</dbReference>
<dbReference type="AlphaFoldDB" id="A0AA88YB86"/>
<dbReference type="EMBL" id="VSWD01000005">
    <property type="protein sequence ID" value="KAK3101488.1"/>
    <property type="molecule type" value="Genomic_DNA"/>
</dbReference>
<dbReference type="InterPro" id="IPR023696">
    <property type="entry name" value="Ureohydrolase_dom_sf"/>
</dbReference>
<dbReference type="SUPFAM" id="SSF52768">
    <property type="entry name" value="Arginase/deacetylase"/>
    <property type="match status" value="3"/>
</dbReference>
<gene>
    <name evidence="2" type="ORF">FSP39_003983</name>
</gene>
<dbReference type="InterPro" id="IPR000286">
    <property type="entry name" value="HDACs"/>
</dbReference>
<dbReference type="GO" id="GO:0040029">
    <property type="term" value="P:epigenetic regulation of gene expression"/>
    <property type="evidence" value="ECO:0007669"/>
    <property type="project" value="TreeGrafter"/>
</dbReference>
<dbReference type="PRINTS" id="PR01270">
    <property type="entry name" value="HDASUPER"/>
</dbReference>
<keyword evidence="3" id="KW-1185">Reference proteome</keyword>
<reference evidence="2" key="1">
    <citation type="submission" date="2019-08" db="EMBL/GenBank/DDBJ databases">
        <title>The improved chromosome-level genome for the pearl oyster Pinctada fucata martensii using PacBio sequencing and Hi-C.</title>
        <authorList>
            <person name="Zheng Z."/>
        </authorList>
    </citation>
    <scope>NUCLEOTIDE SEQUENCE</scope>
    <source>
        <strain evidence="2">ZZ-2019</strain>
        <tissue evidence="2">Adductor muscle</tissue>
    </source>
</reference>
<comment type="caution">
    <text evidence="2">The sequence shown here is derived from an EMBL/GenBank/DDBJ whole genome shotgun (WGS) entry which is preliminary data.</text>
</comment>
<evidence type="ECO:0000313" key="2">
    <source>
        <dbReference type="EMBL" id="KAK3101488.1"/>
    </source>
</evidence>
<dbReference type="PANTHER" id="PTHR10625:SF38">
    <property type="entry name" value="HISTONE DEACETYLASE 6, ISOFORM G"/>
    <property type="match status" value="1"/>
</dbReference>
<feature type="domain" description="Histone deacetylase" evidence="1">
    <location>
        <begin position="13"/>
        <end position="268"/>
    </location>
</feature>
<name>A0AA88YB86_PINIB</name>
<sequence length="832" mass="94506">MLKHKNEWDPNFPECPGRIKLAFQRCVEMGLINRCTRIQAQMGTEDQVKLQHSQELIEKLQSAVTMETSQLKELSKQYDSIYISNVSTVNSFIISKATYECALLSVGSVMEMMDQVLKNKVLTLMISLLLRPPGHHAMHNEFCGFSYFNNVAIAAKHALETYKLRRILIVDWDVHHGQATQQMFYDDPRVLYFSIHRYEYGTYWPNLRESDYDFIGSGKGAGYNINIPVNQTGMGDSDYMAVFQQVLMPIANEFCPDLVLVSAGYDCAIGCPEFDPDLVLVSAGFDSAFGDLKGEMSVTPAAFAHFTHMLKSLAEGRVCVCLEGGYCLQSLAESVALTLRSLLGDPCPLLPPFKEPSDSICTSILNAIKVLRPYWKSLCYQGNEEEEVSSLCYQGNEVEECRFSEVNTLPPKEGVEFMTEKNRPKEFPLAYTYPEEVQRLYLETDKFKVQIDALVKETNLSSATNKCCLAYDEGMKLHVARNMYFHPEDPDRISRIYERMVEWGLVKRCLRVENRMAAEEELEYIHTAQHIEFMKTLEEKNLIELRQIQSKYNSIYLSNEKSYTCARMASGLLLDNICYSMNINISRNIVLQETYTCARMASGFVLDVVKAVLTGELLLWIMIYRPPGHHAERTHPMGFCFFNNIAIAAEYAKREFGLKRILILDWDVHHGNGTQHQFYEDPNVLFISLHRYDWSFFYPSSDHGNHTFVGEGPGEGFNVNIPFNRDYMGDAEYIAAFQQIVMPIAYEYGPELVLVSAGFDAAMGDPLGHYLITPIGYAHMTHMLSSLANGRVVLALEGGYNLDSISNSMARCMSVLLGDVVPHLSYVKPKER</sequence>
<evidence type="ECO:0000313" key="3">
    <source>
        <dbReference type="Proteomes" id="UP001186944"/>
    </source>
</evidence>
<feature type="domain" description="Histone deacetylase" evidence="1">
    <location>
        <begin position="486"/>
        <end position="815"/>
    </location>
</feature>
<dbReference type="PANTHER" id="PTHR10625">
    <property type="entry name" value="HISTONE DEACETYLASE HDAC1-RELATED"/>
    <property type="match status" value="1"/>
</dbReference>
<dbReference type="InterPro" id="IPR023801">
    <property type="entry name" value="His_deacetylse_dom"/>
</dbReference>
<feature type="domain" description="Histone deacetylase" evidence="1">
    <location>
        <begin position="273"/>
        <end position="340"/>
    </location>
</feature>
<dbReference type="InterPro" id="IPR037138">
    <property type="entry name" value="His_deacetylse_dom_sf"/>
</dbReference>
<organism evidence="2 3">
    <name type="scientific">Pinctada imbricata</name>
    <name type="common">Atlantic pearl-oyster</name>
    <name type="synonym">Pinctada martensii</name>
    <dbReference type="NCBI Taxonomy" id="66713"/>
    <lineage>
        <taxon>Eukaryota</taxon>
        <taxon>Metazoa</taxon>
        <taxon>Spiralia</taxon>
        <taxon>Lophotrochozoa</taxon>
        <taxon>Mollusca</taxon>
        <taxon>Bivalvia</taxon>
        <taxon>Autobranchia</taxon>
        <taxon>Pteriomorphia</taxon>
        <taxon>Pterioida</taxon>
        <taxon>Pterioidea</taxon>
        <taxon>Pteriidae</taxon>
        <taxon>Pinctada</taxon>
    </lineage>
</organism>
<dbReference type="Pfam" id="PF00850">
    <property type="entry name" value="Hist_deacetyl"/>
    <property type="match status" value="3"/>
</dbReference>
<dbReference type="GO" id="GO:0019213">
    <property type="term" value="F:deacetylase activity"/>
    <property type="evidence" value="ECO:0007669"/>
    <property type="project" value="TreeGrafter"/>
</dbReference>
<proteinExistence type="predicted"/>
<accession>A0AA88YB86</accession>